<name>A0A1G2DX03_9BACT</name>
<comment type="subcellular location">
    <subcellularLocation>
        <location evidence="1">Cell membrane</location>
        <topology evidence="1">Peripheral membrane protein</topology>
        <orientation evidence="1">Cytoplasmic side</orientation>
    </subcellularLocation>
</comment>
<dbReference type="Proteomes" id="UP000178893">
    <property type="component" value="Unassembled WGS sequence"/>
</dbReference>
<dbReference type="InterPro" id="IPR002696">
    <property type="entry name" value="Membr_insert_effic_factor_YidD"/>
</dbReference>
<evidence type="ECO:0000313" key="3">
    <source>
        <dbReference type="Proteomes" id="UP000178893"/>
    </source>
</evidence>
<organism evidence="2 3">
    <name type="scientific">Candidatus Nealsonbacteria bacterium RBG_13_37_56</name>
    <dbReference type="NCBI Taxonomy" id="1801661"/>
    <lineage>
        <taxon>Bacteria</taxon>
        <taxon>Candidatus Nealsoniibacteriota</taxon>
    </lineage>
</organism>
<gene>
    <name evidence="2" type="ORF">A2V72_02965</name>
</gene>
<dbReference type="GO" id="GO:0005886">
    <property type="term" value="C:plasma membrane"/>
    <property type="evidence" value="ECO:0007669"/>
    <property type="project" value="UniProtKB-SubCell"/>
</dbReference>
<dbReference type="SMART" id="SM01234">
    <property type="entry name" value="Haemolytic"/>
    <property type="match status" value="1"/>
</dbReference>
<dbReference type="PANTHER" id="PTHR33383">
    <property type="entry name" value="MEMBRANE PROTEIN INSERTION EFFICIENCY FACTOR-RELATED"/>
    <property type="match status" value="1"/>
</dbReference>
<protein>
    <recommendedName>
        <fullName evidence="1">Putative membrane protein insertion efficiency factor</fullName>
    </recommendedName>
</protein>
<dbReference type="NCBIfam" id="TIGR00278">
    <property type="entry name" value="membrane protein insertion efficiency factor YidD"/>
    <property type="match status" value="1"/>
</dbReference>
<accession>A0A1G2DX03</accession>
<comment type="similarity">
    <text evidence="1">Belongs to the UPF0161 family.</text>
</comment>
<reference evidence="2 3" key="1">
    <citation type="journal article" date="2016" name="Nat. Commun.">
        <title>Thousands of microbial genomes shed light on interconnected biogeochemical processes in an aquifer system.</title>
        <authorList>
            <person name="Anantharaman K."/>
            <person name="Brown C.T."/>
            <person name="Hug L.A."/>
            <person name="Sharon I."/>
            <person name="Castelle C.J."/>
            <person name="Probst A.J."/>
            <person name="Thomas B.C."/>
            <person name="Singh A."/>
            <person name="Wilkins M.J."/>
            <person name="Karaoz U."/>
            <person name="Brodie E.L."/>
            <person name="Williams K.H."/>
            <person name="Hubbard S.S."/>
            <person name="Banfield J.F."/>
        </authorList>
    </citation>
    <scope>NUCLEOTIDE SEQUENCE [LARGE SCALE GENOMIC DNA]</scope>
</reference>
<dbReference type="AlphaFoldDB" id="A0A1G2DX03"/>
<sequence length="75" mass="8809">MNYARKILRFIIFKIIKFYQITVSPFLGQCCRFEPSCSYYCYSAIEKYGTIKGAWLGLKRIFRCNPWNPGGIDLP</sequence>
<dbReference type="PANTHER" id="PTHR33383:SF1">
    <property type="entry name" value="MEMBRANE PROTEIN INSERTION EFFICIENCY FACTOR-RELATED"/>
    <property type="match status" value="1"/>
</dbReference>
<evidence type="ECO:0000313" key="2">
    <source>
        <dbReference type="EMBL" id="OGZ17892.1"/>
    </source>
</evidence>
<keyword evidence="1" id="KW-0472">Membrane</keyword>
<dbReference type="Pfam" id="PF01809">
    <property type="entry name" value="YidD"/>
    <property type="match status" value="1"/>
</dbReference>
<dbReference type="HAMAP" id="MF_00386">
    <property type="entry name" value="UPF0161_YidD"/>
    <property type="match status" value="1"/>
</dbReference>
<dbReference type="EMBL" id="MHLW01000022">
    <property type="protein sequence ID" value="OGZ17892.1"/>
    <property type="molecule type" value="Genomic_DNA"/>
</dbReference>
<keyword evidence="1" id="KW-1003">Cell membrane</keyword>
<comment type="function">
    <text evidence="1">Could be involved in insertion of integral membrane proteins into the membrane.</text>
</comment>
<comment type="caution">
    <text evidence="2">The sequence shown here is derived from an EMBL/GenBank/DDBJ whole genome shotgun (WGS) entry which is preliminary data.</text>
</comment>
<evidence type="ECO:0000256" key="1">
    <source>
        <dbReference type="HAMAP-Rule" id="MF_00386"/>
    </source>
</evidence>
<proteinExistence type="inferred from homology"/>